<feature type="non-terminal residue" evidence="1">
    <location>
        <position position="57"/>
    </location>
</feature>
<reference evidence="1" key="1">
    <citation type="journal article" date="2016" name="Proc. Natl. Acad. Sci. U.S.A.">
        <title>Lipid metabolic changes in an early divergent fungus govern the establishment of a mutualistic symbiosis with endobacteria.</title>
        <authorList>
            <person name="Lastovetsky O.A."/>
            <person name="Gaspar M.L."/>
            <person name="Mondo S.J."/>
            <person name="LaButti K.M."/>
            <person name="Sandor L."/>
            <person name="Grigoriev I.V."/>
            <person name="Henry S.A."/>
            <person name="Pawlowska T.E."/>
        </authorList>
    </citation>
    <scope>NUCLEOTIDE SEQUENCE [LARGE SCALE GENOMIC DNA]</scope>
    <source>
        <strain evidence="1">ATCC 52814</strain>
    </source>
</reference>
<sequence>LRFILTNFANICSSTRTAPRSDISERTFLIDRIVPIFKPLGKQTDLLTFNWGEIQPK</sequence>
<dbReference type="AlphaFoldDB" id="A0A1X0R381"/>
<name>A0A1X0R381_RHIZD</name>
<protein>
    <submittedName>
        <fullName evidence="1">Uncharacterized protein</fullName>
    </submittedName>
</protein>
<dbReference type="Proteomes" id="UP000242414">
    <property type="component" value="Unassembled WGS sequence"/>
</dbReference>
<dbReference type="VEuPathDB" id="FungiDB:BCV72DRAFT_183202"/>
<feature type="non-terminal residue" evidence="1">
    <location>
        <position position="1"/>
    </location>
</feature>
<accession>A0A1X0R381</accession>
<organism evidence="1">
    <name type="scientific">Rhizopus microsporus var. microsporus</name>
    <dbReference type="NCBI Taxonomy" id="86635"/>
    <lineage>
        <taxon>Eukaryota</taxon>
        <taxon>Fungi</taxon>
        <taxon>Fungi incertae sedis</taxon>
        <taxon>Mucoromycota</taxon>
        <taxon>Mucoromycotina</taxon>
        <taxon>Mucoromycetes</taxon>
        <taxon>Mucorales</taxon>
        <taxon>Mucorineae</taxon>
        <taxon>Rhizopodaceae</taxon>
        <taxon>Rhizopus</taxon>
    </lineage>
</organism>
<evidence type="ECO:0000313" key="1">
    <source>
        <dbReference type="EMBL" id="ORE06469.1"/>
    </source>
</evidence>
<gene>
    <name evidence="1" type="ORF">BCV72DRAFT_183202</name>
</gene>
<dbReference type="EMBL" id="KV921922">
    <property type="protein sequence ID" value="ORE06469.1"/>
    <property type="molecule type" value="Genomic_DNA"/>
</dbReference>
<proteinExistence type="predicted"/>